<keyword evidence="3 4" id="KW-0413">Isomerase</keyword>
<dbReference type="NCBIfam" id="TIGR00071">
    <property type="entry name" value="hisT_truA"/>
    <property type="match status" value="1"/>
</dbReference>
<comment type="similarity">
    <text evidence="1 4 7">Belongs to the tRNA pseudouridine synthase TruA family.</text>
</comment>
<evidence type="ECO:0000256" key="4">
    <source>
        <dbReference type="HAMAP-Rule" id="MF_00171"/>
    </source>
</evidence>
<dbReference type="InterPro" id="IPR020095">
    <property type="entry name" value="PsdUridine_synth_TruA_C"/>
</dbReference>
<sequence>MRYRIRLSYNGSTLNGWQKQVNAPSVQQELSRALSVLLQEDTEVTGAGRTDAKVNAINYIAHFDTAHQIPLDATDFVYKINAILPRCITVHQISPCRDDFHARFSATSREYHYFIHRCKDPFAESFSYLCRYPLDLDLMNRAAASLLGTHDFSCFEKAGGGNRTSICTVFEAEWKTYTPAHVSVTGFPAGPEDYIMFRIRADRFLRNMVRAIVGSLVDVGRGRRTPEWFASIIGTGTRSDAGESVPGNALFLNKVTYPPED</sequence>
<evidence type="ECO:0000256" key="6">
    <source>
        <dbReference type="PIRSR" id="PIRSR001430-2"/>
    </source>
</evidence>
<evidence type="ECO:0000256" key="3">
    <source>
        <dbReference type="ARBA" id="ARBA00023235"/>
    </source>
</evidence>
<comment type="subunit">
    <text evidence="4">Homodimer.</text>
</comment>
<evidence type="ECO:0000313" key="9">
    <source>
        <dbReference type="EMBL" id="MBO8452098.1"/>
    </source>
</evidence>
<evidence type="ECO:0000259" key="8">
    <source>
        <dbReference type="Pfam" id="PF01416"/>
    </source>
</evidence>
<dbReference type="Gene3D" id="3.30.70.660">
    <property type="entry name" value="Pseudouridine synthase I, catalytic domain, C-terminal subdomain"/>
    <property type="match status" value="1"/>
</dbReference>
<comment type="function">
    <text evidence="4">Formation of pseudouridine at positions 38, 39 and 40 in the anticodon stem and loop of transfer RNAs.</text>
</comment>
<dbReference type="InterPro" id="IPR001406">
    <property type="entry name" value="PsdUridine_synth_TruA"/>
</dbReference>
<name>A0A9D9ER40_9BACT</name>
<dbReference type="GO" id="GO:0003723">
    <property type="term" value="F:RNA binding"/>
    <property type="evidence" value="ECO:0007669"/>
    <property type="project" value="InterPro"/>
</dbReference>
<dbReference type="InterPro" id="IPR020097">
    <property type="entry name" value="PsdUridine_synth_TruA_a/b_dom"/>
</dbReference>
<dbReference type="Gene3D" id="3.30.70.580">
    <property type="entry name" value="Pseudouridine synthase I, catalytic domain, N-terminal subdomain"/>
    <property type="match status" value="1"/>
</dbReference>
<reference evidence="9" key="1">
    <citation type="submission" date="2020-10" db="EMBL/GenBank/DDBJ databases">
        <authorList>
            <person name="Gilroy R."/>
        </authorList>
    </citation>
    <scope>NUCLEOTIDE SEQUENCE</scope>
    <source>
        <strain evidence="9">B1-20833</strain>
    </source>
</reference>
<dbReference type="GO" id="GO:0031119">
    <property type="term" value="P:tRNA pseudouridine synthesis"/>
    <property type="evidence" value="ECO:0007669"/>
    <property type="project" value="UniProtKB-UniRule"/>
</dbReference>
<dbReference type="EC" id="5.4.99.12" evidence="4"/>
<evidence type="ECO:0000313" key="10">
    <source>
        <dbReference type="Proteomes" id="UP000823661"/>
    </source>
</evidence>
<dbReference type="Pfam" id="PF01416">
    <property type="entry name" value="PseudoU_synth_1"/>
    <property type="match status" value="1"/>
</dbReference>
<dbReference type="AlphaFoldDB" id="A0A9D9ER40"/>
<feature type="domain" description="Pseudouridine synthase I TruA alpha/beta" evidence="8">
    <location>
        <begin position="142"/>
        <end position="258"/>
    </location>
</feature>
<dbReference type="GO" id="GO:0160147">
    <property type="term" value="F:tRNA pseudouridine(38-40) synthase activity"/>
    <property type="evidence" value="ECO:0007669"/>
    <property type="project" value="UniProtKB-EC"/>
</dbReference>
<dbReference type="EMBL" id="JADIMI010000041">
    <property type="protein sequence ID" value="MBO8452098.1"/>
    <property type="molecule type" value="Genomic_DNA"/>
</dbReference>
<dbReference type="InterPro" id="IPR020094">
    <property type="entry name" value="TruA/RsuA/RluB/E/F_N"/>
</dbReference>
<feature type="active site" description="Nucleophile" evidence="4 5">
    <location>
        <position position="51"/>
    </location>
</feature>
<dbReference type="FunFam" id="3.30.70.580:FF:000001">
    <property type="entry name" value="tRNA pseudouridine synthase A"/>
    <property type="match status" value="1"/>
</dbReference>
<dbReference type="PANTHER" id="PTHR11142">
    <property type="entry name" value="PSEUDOURIDYLATE SYNTHASE"/>
    <property type="match status" value="1"/>
</dbReference>
<evidence type="ECO:0000256" key="5">
    <source>
        <dbReference type="PIRSR" id="PIRSR001430-1"/>
    </source>
</evidence>
<dbReference type="PANTHER" id="PTHR11142:SF0">
    <property type="entry name" value="TRNA PSEUDOURIDINE SYNTHASE-LIKE 1"/>
    <property type="match status" value="1"/>
</dbReference>
<dbReference type="PIRSF" id="PIRSF001430">
    <property type="entry name" value="tRNA_psdUrid_synth"/>
    <property type="match status" value="1"/>
</dbReference>
<dbReference type="InterPro" id="IPR020103">
    <property type="entry name" value="PsdUridine_synth_cat_dom_sf"/>
</dbReference>
<dbReference type="CDD" id="cd02570">
    <property type="entry name" value="PseudoU_synth_EcTruA"/>
    <property type="match status" value="1"/>
</dbReference>
<accession>A0A9D9ER40</accession>
<dbReference type="HAMAP" id="MF_00171">
    <property type="entry name" value="TruA"/>
    <property type="match status" value="1"/>
</dbReference>
<dbReference type="Proteomes" id="UP000823661">
    <property type="component" value="Unassembled WGS sequence"/>
</dbReference>
<evidence type="ECO:0000256" key="7">
    <source>
        <dbReference type="RuleBase" id="RU003792"/>
    </source>
</evidence>
<proteinExistence type="inferred from homology"/>
<reference evidence="9" key="2">
    <citation type="journal article" date="2021" name="PeerJ">
        <title>Extensive microbial diversity within the chicken gut microbiome revealed by metagenomics and culture.</title>
        <authorList>
            <person name="Gilroy R."/>
            <person name="Ravi A."/>
            <person name="Getino M."/>
            <person name="Pursley I."/>
            <person name="Horton D.L."/>
            <person name="Alikhan N.F."/>
            <person name="Baker D."/>
            <person name="Gharbi K."/>
            <person name="Hall N."/>
            <person name="Watson M."/>
            <person name="Adriaenssens E.M."/>
            <person name="Foster-Nyarko E."/>
            <person name="Jarju S."/>
            <person name="Secka A."/>
            <person name="Antonio M."/>
            <person name="Oren A."/>
            <person name="Chaudhuri R.R."/>
            <person name="La Ragione R."/>
            <person name="Hildebrand F."/>
            <person name="Pallen M.J."/>
        </authorList>
    </citation>
    <scope>NUCLEOTIDE SEQUENCE</scope>
    <source>
        <strain evidence="9">B1-20833</strain>
    </source>
</reference>
<dbReference type="SUPFAM" id="SSF55120">
    <property type="entry name" value="Pseudouridine synthase"/>
    <property type="match status" value="1"/>
</dbReference>
<protein>
    <recommendedName>
        <fullName evidence="4">tRNA pseudouridine synthase A</fullName>
        <ecNumber evidence="4">5.4.99.12</ecNumber>
    </recommendedName>
    <alternativeName>
        <fullName evidence="4">tRNA pseudouridine(38-40) synthase</fullName>
    </alternativeName>
    <alternativeName>
        <fullName evidence="4">tRNA pseudouridylate synthase I</fullName>
    </alternativeName>
    <alternativeName>
        <fullName evidence="4">tRNA-uridine isomerase I</fullName>
    </alternativeName>
</protein>
<comment type="caution">
    <text evidence="9">The sequence shown here is derived from an EMBL/GenBank/DDBJ whole genome shotgun (WGS) entry which is preliminary data.</text>
</comment>
<comment type="caution">
    <text evidence="4">Lacks conserved residue(s) required for the propagation of feature annotation.</text>
</comment>
<evidence type="ECO:0000256" key="2">
    <source>
        <dbReference type="ARBA" id="ARBA00022694"/>
    </source>
</evidence>
<organism evidence="9 10">
    <name type="scientific">Candidatus Cryptobacteroides intestinavium</name>
    <dbReference type="NCBI Taxonomy" id="2840766"/>
    <lineage>
        <taxon>Bacteria</taxon>
        <taxon>Pseudomonadati</taxon>
        <taxon>Bacteroidota</taxon>
        <taxon>Bacteroidia</taxon>
        <taxon>Bacteroidales</taxon>
        <taxon>Candidatus Cryptobacteroides</taxon>
    </lineage>
</organism>
<feature type="binding site" evidence="4 6">
    <location>
        <position position="111"/>
    </location>
    <ligand>
        <name>substrate</name>
    </ligand>
</feature>
<evidence type="ECO:0000256" key="1">
    <source>
        <dbReference type="ARBA" id="ARBA00009375"/>
    </source>
</evidence>
<keyword evidence="2 4" id="KW-0819">tRNA processing</keyword>
<comment type="catalytic activity">
    <reaction evidence="4 7">
        <text>uridine(38/39/40) in tRNA = pseudouridine(38/39/40) in tRNA</text>
        <dbReference type="Rhea" id="RHEA:22376"/>
        <dbReference type="Rhea" id="RHEA-COMP:10085"/>
        <dbReference type="Rhea" id="RHEA-COMP:10087"/>
        <dbReference type="ChEBI" id="CHEBI:65314"/>
        <dbReference type="ChEBI" id="CHEBI:65315"/>
        <dbReference type="EC" id="5.4.99.12"/>
    </reaction>
</comment>
<gene>
    <name evidence="4 9" type="primary">truA</name>
    <name evidence="9" type="ORF">IAC06_04340</name>
</gene>